<dbReference type="AlphaFoldDB" id="A0A8H6WAK6"/>
<dbReference type="Proteomes" id="UP000636479">
    <property type="component" value="Unassembled WGS sequence"/>
</dbReference>
<accession>A0A8H6WAK6</accession>
<sequence>MRHSARFVKSEQGQLDEPNDHASLSGEWYKSPPALQAIERNLHRTPVTMVVFPETQTLLGHLSSETSTLPMSVPSISTHFPPPVWPRTQTAEAIISGEYEHTVPPFALSLSDAHNAKSNPTADGNMYDNQGAFRARVLEPSVVSPIQRQTSQLACTPVLVEIPPPRNDPRGVLAWLRGECEYPAAYLTQSMQLARQTQRQLARRAIARSRQYAEDEQISRILVKRLKRMIMRAGRHRRRPDPGDWLLLLAVLSKA</sequence>
<evidence type="ECO:0000256" key="1">
    <source>
        <dbReference type="SAM" id="MobiDB-lite"/>
    </source>
</evidence>
<keyword evidence="3" id="KW-1185">Reference proteome</keyword>
<comment type="caution">
    <text evidence="2">The sequence shown here is derived from an EMBL/GenBank/DDBJ whole genome shotgun (WGS) entry which is preliminary data.</text>
</comment>
<protein>
    <submittedName>
        <fullName evidence="2">Uncharacterized protein</fullName>
    </submittedName>
</protein>
<dbReference type="GeneID" id="59342322"/>
<reference evidence="2" key="1">
    <citation type="submission" date="2020-05" db="EMBL/GenBank/DDBJ databases">
        <title>Mycena genomes resolve the evolution of fungal bioluminescence.</title>
        <authorList>
            <person name="Tsai I.J."/>
        </authorList>
    </citation>
    <scope>NUCLEOTIDE SEQUENCE</scope>
    <source>
        <strain evidence="2">171206Taipei</strain>
    </source>
</reference>
<evidence type="ECO:0000313" key="3">
    <source>
        <dbReference type="Proteomes" id="UP000636479"/>
    </source>
</evidence>
<evidence type="ECO:0000313" key="2">
    <source>
        <dbReference type="EMBL" id="KAF7309241.1"/>
    </source>
</evidence>
<feature type="region of interest" description="Disordered" evidence="1">
    <location>
        <begin position="1"/>
        <end position="25"/>
    </location>
</feature>
<gene>
    <name evidence="2" type="ORF">MIND_00294400</name>
</gene>
<organism evidence="2 3">
    <name type="scientific">Mycena indigotica</name>
    <dbReference type="NCBI Taxonomy" id="2126181"/>
    <lineage>
        <taxon>Eukaryota</taxon>
        <taxon>Fungi</taxon>
        <taxon>Dikarya</taxon>
        <taxon>Basidiomycota</taxon>
        <taxon>Agaricomycotina</taxon>
        <taxon>Agaricomycetes</taxon>
        <taxon>Agaricomycetidae</taxon>
        <taxon>Agaricales</taxon>
        <taxon>Marasmiineae</taxon>
        <taxon>Mycenaceae</taxon>
        <taxon>Mycena</taxon>
    </lineage>
</organism>
<proteinExistence type="predicted"/>
<dbReference type="RefSeq" id="XP_037222691.1">
    <property type="nucleotide sequence ID" value="XM_037359806.1"/>
</dbReference>
<dbReference type="EMBL" id="JACAZF010000003">
    <property type="protein sequence ID" value="KAF7309241.1"/>
    <property type="molecule type" value="Genomic_DNA"/>
</dbReference>
<name>A0A8H6WAK6_9AGAR</name>